<evidence type="ECO:0000313" key="2">
    <source>
        <dbReference type="EMBL" id="MDI1488054.1"/>
    </source>
</evidence>
<reference evidence="2" key="1">
    <citation type="journal article" date="2023" name="Genome Biol. Evol.">
        <title>First Whole Genome Sequence and Flow Cytometry Genome Size Data for the Lichen-Forming Fungus Ramalina farinacea (Ascomycota).</title>
        <authorList>
            <person name="Llewellyn T."/>
            <person name="Mian S."/>
            <person name="Hill R."/>
            <person name="Leitch I.J."/>
            <person name="Gaya E."/>
        </authorList>
    </citation>
    <scope>NUCLEOTIDE SEQUENCE</scope>
    <source>
        <strain evidence="2">LIQ254RAFAR</strain>
    </source>
</reference>
<organism evidence="2 3">
    <name type="scientific">Ramalina farinacea</name>
    <dbReference type="NCBI Taxonomy" id="258253"/>
    <lineage>
        <taxon>Eukaryota</taxon>
        <taxon>Fungi</taxon>
        <taxon>Dikarya</taxon>
        <taxon>Ascomycota</taxon>
        <taxon>Pezizomycotina</taxon>
        <taxon>Lecanoromycetes</taxon>
        <taxon>OSLEUM clade</taxon>
        <taxon>Lecanoromycetidae</taxon>
        <taxon>Lecanorales</taxon>
        <taxon>Lecanorineae</taxon>
        <taxon>Ramalinaceae</taxon>
        <taxon>Ramalina</taxon>
    </lineage>
</organism>
<dbReference type="Proteomes" id="UP001161017">
    <property type="component" value="Unassembled WGS sequence"/>
</dbReference>
<name>A0AA43TU99_9LECA</name>
<evidence type="ECO:0000313" key="3">
    <source>
        <dbReference type="Proteomes" id="UP001161017"/>
    </source>
</evidence>
<keyword evidence="3" id="KW-1185">Reference proteome</keyword>
<sequence length="197" mass="21219">MKKGFKKLLGKDDSSSSSSTALSLPASTSATLQTPITLEILAPKTRILLHKSPSDGTAQHMPFTILTHLMTTFATAIFEESRIYGVDYALYRDPVHTYDVLTIAVERVSGGGKPGSAEKMKGGSGEEKLTYADCMLLGNGVREFLGRVDDETVEVELFRRRGKEGDVLVGRGSVGFSAQAMRNGVAGGKSNTTDVRW</sequence>
<feature type="region of interest" description="Disordered" evidence="1">
    <location>
        <begin position="1"/>
        <end position="24"/>
    </location>
</feature>
<dbReference type="AlphaFoldDB" id="A0AA43TU99"/>
<proteinExistence type="predicted"/>
<feature type="compositionally biased region" description="Low complexity" evidence="1">
    <location>
        <begin position="15"/>
        <end position="24"/>
    </location>
</feature>
<evidence type="ECO:0000256" key="1">
    <source>
        <dbReference type="SAM" id="MobiDB-lite"/>
    </source>
</evidence>
<protein>
    <submittedName>
        <fullName evidence="2">Uncharacterized protein</fullName>
    </submittedName>
</protein>
<comment type="caution">
    <text evidence="2">The sequence shown here is derived from an EMBL/GenBank/DDBJ whole genome shotgun (WGS) entry which is preliminary data.</text>
</comment>
<gene>
    <name evidence="2" type="ORF">OHK93_007328</name>
</gene>
<dbReference type="EMBL" id="JAPUFD010000006">
    <property type="protein sequence ID" value="MDI1488054.1"/>
    <property type="molecule type" value="Genomic_DNA"/>
</dbReference>
<accession>A0AA43TU99</accession>